<keyword evidence="3 6" id="KW-0489">Methyltransferase</keyword>
<keyword evidence="6" id="KW-0963">Cytoplasm</keyword>
<dbReference type="InterPro" id="IPR002903">
    <property type="entry name" value="RsmH"/>
</dbReference>
<dbReference type="SUPFAM" id="SSF53335">
    <property type="entry name" value="S-adenosyl-L-methionine-dependent methyltransferases"/>
    <property type="match status" value="1"/>
</dbReference>
<dbReference type="PANTHER" id="PTHR11265">
    <property type="entry name" value="S-ADENOSYL-METHYLTRANSFERASE MRAW"/>
    <property type="match status" value="1"/>
</dbReference>
<dbReference type="Proteomes" id="UP000029736">
    <property type="component" value="Unassembled WGS sequence"/>
</dbReference>
<evidence type="ECO:0000313" key="9">
    <source>
        <dbReference type="Proteomes" id="UP000029736"/>
    </source>
</evidence>
<name>A0A098S4B1_9BACT</name>
<dbReference type="EC" id="2.1.1.199" evidence="6"/>
<keyword evidence="5 6" id="KW-0949">S-adenosyl-L-methionine</keyword>
<evidence type="ECO:0000256" key="3">
    <source>
        <dbReference type="ARBA" id="ARBA00022603"/>
    </source>
</evidence>
<dbReference type="GO" id="GO:0070475">
    <property type="term" value="P:rRNA base methylation"/>
    <property type="evidence" value="ECO:0007669"/>
    <property type="project" value="UniProtKB-UniRule"/>
</dbReference>
<dbReference type="GO" id="GO:0071424">
    <property type="term" value="F:rRNA (cytosine-N4-)-methyltransferase activity"/>
    <property type="evidence" value="ECO:0007669"/>
    <property type="project" value="UniProtKB-UniRule"/>
</dbReference>
<dbReference type="SUPFAM" id="SSF81799">
    <property type="entry name" value="Putative methyltransferase TM0872, insert domain"/>
    <property type="match status" value="1"/>
</dbReference>
<keyword evidence="4 6" id="KW-0808">Transferase</keyword>
<evidence type="ECO:0000256" key="1">
    <source>
        <dbReference type="ARBA" id="ARBA00010396"/>
    </source>
</evidence>
<dbReference type="NCBIfam" id="TIGR00006">
    <property type="entry name" value="16S rRNA (cytosine(1402)-N(4))-methyltransferase RsmH"/>
    <property type="match status" value="1"/>
</dbReference>
<proteinExistence type="inferred from homology"/>
<comment type="subcellular location">
    <subcellularLocation>
        <location evidence="6">Cytoplasm</location>
    </subcellularLocation>
</comment>
<keyword evidence="9" id="KW-1185">Reference proteome</keyword>
<comment type="similarity">
    <text evidence="1 6">Belongs to the methyltransferase superfamily. RsmH family.</text>
</comment>
<dbReference type="InterPro" id="IPR023397">
    <property type="entry name" value="SAM-dep_MeTrfase_MraW_recog"/>
</dbReference>
<feature type="binding site" evidence="6">
    <location>
        <position position="52"/>
    </location>
    <ligand>
        <name>S-adenosyl-L-methionine</name>
        <dbReference type="ChEBI" id="CHEBI:59789"/>
    </ligand>
</feature>
<dbReference type="PIRSF" id="PIRSF004486">
    <property type="entry name" value="MraW"/>
    <property type="match status" value="1"/>
</dbReference>
<dbReference type="PANTHER" id="PTHR11265:SF0">
    <property type="entry name" value="12S RRNA N4-METHYLCYTIDINE METHYLTRANSFERASE"/>
    <property type="match status" value="1"/>
</dbReference>
<dbReference type="OrthoDB" id="9806637at2"/>
<dbReference type="AlphaFoldDB" id="A0A098S4B1"/>
<organism evidence="8 9">
    <name type="scientific">Phaeodactylibacter xiamenensis</name>
    <dbReference type="NCBI Taxonomy" id="1524460"/>
    <lineage>
        <taxon>Bacteria</taxon>
        <taxon>Pseudomonadati</taxon>
        <taxon>Bacteroidota</taxon>
        <taxon>Saprospiria</taxon>
        <taxon>Saprospirales</taxon>
        <taxon>Haliscomenobacteraceae</taxon>
        <taxon>Phaeodactylibacter</taxon>
    </lineage>
</organism>
<accession>A0A098S4B1</accession>
<dbReference type="Gene3D" id="3.40.50.150">
    <property type="entry name" value="Vaccinia Virus protein VP39"/>
    <property type="match status" value="1"/>
</dbReference>
<dbReference type="Pfam" id="PF01795">
    <property type="entry name" value="Methyltransf_5"/>
    <property type="match status" value="1"/>
</dbReference>
<comment type="caution">
    <text evidence="8">The sequence shown here is derived from an EMBL/GenBank/DDBJ whole genome shotgun (WGS) entry which is preliminary data.</text>
</comment>
<dbReference type="Gene3D" id="1.10.150.170">
    <property type="entry name" value="Putative methyltransferase TM0872, insert domain"/>
    <property type="match status" value="1"/>
</dbReference>
<dbReference type="HAMAP" id="MF_01007">
    <property type="entry name" value="16SrRNA_methyltr_H"/>
    <property type="match status" value="1"/>
</dbReference>
<evidence type="ECO:0000256" key="7">
    <source>
        <dbReference type="SAM" id="MobiDB-lite"/>
    </source>
</evidence>
<protein>
    <recommendedName>
        <fullName evidence="6">Ribosomal RNA small subunit methyltransferase H</fullName>
        <ecNumber evidence="6">2.1.1.199</ecNumber>
    </recommendedName>
    <alternativeName>
        <fullName evidence="6">16S rRNA m(4)C1402 methyltransferase</fullName>
    </alternativeName>
    <alternativeName>
        <fullName evidence="6">rRNA (cytosine-N(4)-)-methyltransferase RsmH</fullName>
    </alternativeName>
</protein>
<keyword evidence="2 6" id="KW-0698">rRNA processing</keyword>
<evidence type="ECO:0000256" key="5">
    <source>
        <dbReference type="ARBA" id="ARBA00022691"/>
    </source>
</evidence>
<comment type="function">
    <text evidence="6">Specifically methylates the N4 position of cytidine in position 1402 (C1402) of 16S rRNA.</text>
</comment>
<feature type="binding site" evidence="6">
    <location>
        <position position="102"/>
    </location>
    <ligand>
        <name>S-adenosyl-L-methionine</name>
        <dbReference type="ChEBI" id="CHEBI:59789"/>
    </ligand>
</feature>
<dbReference type="STRING" id="1524460.IX84_17200"/>
<dbReference type="GO" id="GO:0005737">
    <property type="term" value="C:cytoplasm"/>
    <property type="evidence" value="ECO:0007669"/>
    <property type="project" value="UniProtKB-SubCell"/>
</dbReference>
<feature type="region of interest" description="Disordered" evidence="7">
    <location>
        <begin position="277"/>
        <end position="299"/>
    </location>
</feature>
<evidence type="ECO:0000256" key="2">
    <source>
        <dbReference type="ARBA" id="ARBA00022552"/>
    </source>
</evidence>
<dbReference type="InterPro" id="IPR029063">
    <property type="entry name" value="SAM-dependent_MTases_sf"/>
</dbReference>
<comment type="catalytic activity">
    <reaction evidence="6">
        <text>cytidine(1402) in 16S rRNA + S-adenosyl-L-methionine = N(4)-methylcytidine(1402) in 16S rRNA + S-adenosyl-L-homocysteine + H(+)</text>
        <dbReference type="Rhea" id="RHEA:42928"/>
        <dbReference type="Rhea" id="RHEA-COMP:10286"/>
        <dbReference type="Rhea" id="RHEA-COMP:10287"/>
        <dbReference type="ChEBI" id="CHEBI:15378"/>
        <dbReference type="ChEBI" id="CHEBI:57856"/>
        <dbReference type="ChEBI" id="CHEBI:59789"/>
        <dbReference type="ChEBI" id="CHEBI:74506"/>
        <dbReference type="ChEBI" id="CHEBI:82748"/>
        <dbReference type="EC" id="2.1.1.199"/>
    </reaction>
</comment>
<gene>
    <name evidence="6" type="primary">rsmH</name>
    <name evidence="8" type="ORF">IX84_17200</name>
</gene>
<sequence>MSYHLPVMAQPCIDGLVTNPDGVYVDATFGGGGHSRLILEHLGAQGKLVGFDQDEDALANVPEDERFIFVQHNFRFLKRFLKLHRIREVDGIMADLGVSSHQLDVPERGFSFRFDAPLDMRMNQQQEETAATLLQRLTAEELQDILSRFGEVRNAKTLAEQLVAEQRVKPIQTIGEFLAVVDPLVRGNRARYLAQVFQALRIAVNDEMGALEDFLNQCLEVLKPGGRLVVLSYHSLEDRMVKHFLKTGNVEGVQEKDFYGNIDRPFKVLTKKAELPTEEEIERNSRARSAKLRVGERKA</sequence>
<evidence type="ECO:0000256" key="6">
    <source>
        <dbReference type="HAMAP-Rule" id="MF_01007"/>
    </source>
</evidence>
<feature type="binding site" evidence="6">
    <location>
        <position position="74"/>
    </location>
    <ligand>
        <name>S-adenosyl-L-methionine</name>
        <dbReference type="ChEBI" id="CHEBI:59789"/>
    </ligand>
</feature>
<feature type="binding site" evidence="6">
    <location>
        <begin position="32"/>
        <end position="34"/>
    </location>
    <ligand>
        <name>S-adenosyl-L-methionine</name>
        <dbReference type="ChEBI" id="CHEBI:59789"/>
    </ligand>
</feature>
<feature type="binding site" evidence="6">
    <location>
        <position position="95"/>
    </location>
    <ligand>
        <name>S-adenosyl-L-methionine</name>
        <dbReference type="ChEBI" id="CHEBI:59789"/>
    </ligand>
</feature>
<evidence type="ECO:0000313" key="8">
    <source>
        <dbReference type="EMBL" id="KGE86816.1"/>
    </source>
</evidence>
<evidence type="ECO:0000256" key="4">
    <source>
        <dbReference type="ARBA" id="ARBA00022679"/>
    </source>
</evidence>
<dbReference type="EMBL" id="JPOS01000039">
    <property type="protein sequence ID" value="KGE86816.1"/>
    <property type="molecule type" value="Genomic_DNA"/>
</dbReference>
<reference evidence="8 9" key="1">
    <citation type="journal article" date="2014" name="Int. J. Syst. Evol. Microbiol.">
        <title>Phaeodactylibacter xiamenensis gen. nov., sp. nov., a member of the family Saprospiraceae isolated from the marine alga Phaeodactylum tricornutum.</title>
        <authorList>
            <person name="Chen Z.Jr."/>
            <person name="Lei X."/>
            <person name="Lai Q."/>
            <person name="Li Y."/>
            <person name="Zhang B."/>
            <person name="Zhang J."/>
            <person name="Zhang H."/>
            <person name="Yang L."/>
            <person name="Zheng W."/>
            <person name="Tian Y."/>
            <person name="Yu Z."/>
            <person name="Xu H.Jr."/>
            <person name="Zheng T."/>
        </authorList>
    </citation>
    <scope>NUCLEOTIDE SEQUENCE [LARGE SCALE GENOMIC DNA]</scope>
    <source>
        <strain evidence="8 9">KD52</strain>
    </source>
</reference>
<dbReference type="RefSeq" id="WP_044223271.1">
    <property type="nucleotide sequence ID" value="NZ_JBKAGJ010000009.1"/>
</dbReference>